<evidence type="ECO:0000256" key="2">
    <source>
        <dbReference type="ARBA" id="ARBA00006375"/>
    </source>
</evidence>
<evidence type="ECO:0000256" key="4">
    <source>
        <dbReference type="ARBA" id="ARBA00022692"/>
    </source>
</evidence>
<evidence type="ECO:0000256" key="7">
    <source>
        <dbReference type="ARBA" id="ARBA00023136"/>
    </source>
</evidence>
<dbReference type="InterPro" id="IPR023395">
    <property type="entry name" value="MCP_dom_sf"/>
</dbReference>
<dbReference type="InterPro" id="IPR018108">
    <property type="entry name" value="MCP_transmembrane"/>
</dbReference>
<dbReference type="Pfam" id="PF00153">
    <property type="entry name" value="Mito_carr"/>
    <property type="match status" value="3"/>
</dbReference>
<gene>
    <name evidence="10" type="ORF">CDEB00056_LOCUS4953</name>
</gene>
<comment type="similarity">
    <text evidence="2 9">Belongs to the mitochondrial carrier (TC 2.A.29) family.</text>
</comment>
<dbReference type="EMBL" id="HBIO01006724">
    <property type="protein sequence ID" value="CAE0460112.1"/>
    <property type="molecule type" value="Transcribed_RNA"/>
</dbReference>
<evidence type="ECO:0000256" key="1">
    <source>
        <dbReference type="ARBA" id="ARBA00004141"/>
    </source>
</evidence>
<evidence type="ECO:0008006" key="11">
    <source>
        <dbReference type="Google" id="ProtNLM"/>
    </source>
</evidence>
<feature type="repeat" description="Solcar" evidence="8">
    <location>
        <begin position="130"/>
        <end position="230"/>
    </location>
</feature>
<dbReference type="Gene3D" id="1.50.40.10">
    <property type="entry name" value="Mitochondrial carrier domain"/>
    <property type="match status" value="1"/>
</dbReference>
<keyword evidence="5" id="KW-0677">Repeat</keyword>
<keyword evidence="6" id="KW-1133">Transmembrane helix</keyword>
<comment type="subcellular location">
    <subcellularLocation>
        <location evidence="1">Membrane</location>
        <topology evidence="1">Multi-pass membrane protein</topology>
    </subcellularLocation>
</comment>
<sequence>MDAVAELTPSEFEFPSHQCIRNHALGATSSDFNLYLCAGLTAIFTSSSFNALDCLRVRWQTQAHPLKTNIFQFASQIIHTEGFVGGLWRPGIAANALGMGSSAALRFGSYEQLRDQLQALDSTSREVGKKSSSSMIAAGLISGAMAYSITTPFHLLKTCLQAERALIGPDGRYCSGRRSGNFPSSILCETRRIISTKGIMGLYKGCLPLTIRGSLFTGGQMFGYDGFKSRCKETGMKDGPQLQIYSSLVSAMLCTVMSTPADFVMSKYMISKRNEQRMSSVMIRIYKSGGALAFWRGSSVNFVRITPVIMTFSIVYEQMRLFFGFTYLS</sequence>
<evidence type="ECO:0000256" key="9">
    <source>
        <dbReference type="RuleBase" id="RU000488"/>
    </source>
</evidence>
<dbReference type="PANTHER" id="PTHR45618">
    <property type="entry name" value="MITOCHONDRIAL DICARBOXYLATE CARRIER-RELATED"/>
    <property type="match status" value="1"/>
</dbReference>
<keyword evidence="4 8" id="KW-0812">Transmembrane</keyword>
<evidence type="ECO:0000256" key="5">
    <source>
        <dbReference type="ARBA" id="ARBA00022737"/>
    </source>
</evidence>
<dbReference type="PROSITE" id="PS50920">
    <property type="entry name" value="SOLCAR"/>
    <property type="match status" value="2"/>
</dbReference>
<protein>
    <recommendedName>
        <fullName evidence="11">Mitochondrial carrier protein</fullName>
    </recommendedName>
</protein>
<evidence type="ECO:0000256" key="6">
    <source>
        <dbReference type="ARBA" id="ARBA00022989"/>
    </source>
</evidence>
<dbReference type="SUPFAM" id="SSF103506">
    <property type="entry name" value="Mitochondrial carrier"/>
    <property type="match status" value="1"/>
</dbReference>
<dbReference type="GO" id="GO:0016020">
    <property type="term" value="C:membrane"/>
    <property type="evidence" value="ECO:0007669"/>
    <property type="project" value="UniProtKB-SubCell"/>
</dbReference>
<proteinExistence type="inferred from homology"/>
<accession>A0A7S3PZ11</accession>
<evidence type="ECO:0000313" key="10">
    <source>
        <dbReference type="EMBL" id="CAE0460112.1"/>
    </source>
</evidence>
<evidence type="ECO:0000256" key="8">
    <source>
        <dbReference type="PROSITE-ProRule" id="PRU00282"/>
    </source>
</evidence>
<dbReference type="AlphaFoldDB" id="A0A7S3PZ11"/>
<organism evidence="10">
    <name type="scientific">Chaetoceros debilis</name>
    <dbReference type="NCBI Taxonomy" id="122233"/>
    <lineage>
        <taxon>Eukaryota</taxon>
        <taxon>Sar</taxon>
        <taxon>Stramenopiles</taxon>
        <taxon>Ochrophyta</taxon>
        <taxon>Bacillariophyta</taxon>
        <taxon>Coscinodiscophyceae</taxon>
        <taxon>Chaetocerotophycidae</taxon>
        <taxon>Chaetocerotales</taxon>
        <taxon>Chaetocerotaceae</taxon>
        <taxon>Chaetoceros</taxon>
    </lineage>
</organism>
<keyword evidence="7 8" id="KW-0472">Membrane</keyword>
<feature type="repeat" description="Solcar" evidence="8">
    <location>
        <begin position="238"/>
        <end position="322"/>
    </location>
</feature>
<evidence type="ECO:0000256" key="3">
    <source>
        <dbReference type="ARBA" id="ARBA00022448"/>
    </source>
</evidence>
<name>A0A7S3PZ11_9STRA</name>
<keyword evidence="3 9" id="KW-0813">Transport</keyword>
<reference evidence="10" key="1">
    <citation type="submission" date="2021-01" db="EMBL/GenBank/DDBJ databases">
        <authorList>
            <person name="Corre E."/>
            <person name="Pelletier E."/>
            <person name="Niang G."/>
            <person name="Scheremetjew M."/>
            <person name="Finn R."/>
            <person name="Kale V."/>
            <person name="Holt S."/>
            <person name="Cochrane G."/>
            <person name="Meng A."/>
            <person name="Brown T."/>
            <person name="Cohen L."/>
        </authorList>
    </citation>
    <scope>NUCLEOTIDE SEQUENCE</scope>
    <source>
        <strain evidence="10">MM31A-1</strain>
    </source>
</reference>
<dbReference type="InterPro" id="IPR050391">
    <property type="entry name" value="Mito_Metabolite_Transporter"/>
</dbReference>